<dbReference type="InterPro" id="IPR015424">
    <property type="entry name" value="PyrdxlP-dep_Trfase"/>
</dbReference>
<dbReference type="PANTHER" id="PTHR11879">
    <property type="entry name" value="ASPARTATE AMINOTRANSFERASE"/>
    <property type="match status" value="1"/>
</dbReference>
<keyword evidence="5 8" id="KW-0808">Transferase</keyword>
<dbReference type="Gene3D" id="3.40.640.10">
    <property type="entry name" value="Type I PLP-dependent aspartate aminotransferase-like (Major domain)"/>
    <property type="match status" value="1"/>
</dbReference>
<evidence type="ECO:0000313" key="10">
    <source>
        <dbReference type="EMBL" id="CAG9836392.1"/>
    </source>
</evidence>
<dbReference type="FunFam" id="3.90.1150.10:FF:000001">
    <property type="entry name" value="Aspartate aminotransferase"/>
    <property type="match status" value="1"/>
</dbReference>
<comment type="similarity">
    <text evidence="2">Belongs to the class-I pyridoxal-phosphate-dependent aminotransferase family.</text>
</comment>
<keyword evidence="6" id="KW-0663">Pyridoxal phosphate</keyword>
<dbReference type="FunFam" id="3.40.640.10:FF:000066">
    <property type="entry name" value="Aspartate aminotransferase"/>
    <property type="match status" value="1"/>
</dbReference>
<reference evidence="10" key="1">
    <citation type="submission" date="2022-01" db="EMBL/GenBank/DDBJ databases">
        <authorList>
            <person name="King R."/>
        </authorList>
    </citation>
    <scope>NUCLEOTIDE SEQUENCE</scope>
</reference>
<evidence type="ECO:0000256" key="4">
    <source>
        <dbReference type="ARBA" id="ARBA00022576"/>
    </source>
</evidence>
<evidence type="ECO:0000256" key="6">
    <source>
        <dbReference type="ARBA" id="ARBA00022898"/>
    </source>
</evidence>
<comment type="catalytic activity">
    <reaction evidence="7 8">
        <text>L-aspartate + 2-oxoglutarate = oxaloacetate + L-glutamate</text>
        <dbReference type="Rhea" id="RHEA:21824"/>
        <dbReference type="ChEBI" id="CHEBI:16452"/>
        <dbReference type="ChEBI" id="CHEBI:16810"/>
        <dbReference type="ChEBI" id="CHEBI:29985"/>
        <dbReference type="ChEBI" id="CHEBI:29991"/>
        <dbReference type="EC" id="2.6.1.1"/>
    </reaction>
</comment>
<dbReference type="Proteomes" id="UP001153709">
    <property type="component" value="Chromosome 6"/>
</dbReference>
<evidence type="ECO:0000256" key="7">
    <source>
        <dbReference type="ARBA" id="ARBA00049185"/>
    </source>
</evidence>
<proteinExistence type="inferred from homology"/>
<evidence type="ECO:0000259" key="9">
    <source>
        <dbReference type="Pfam" id="PF00155"/>
    </source>
</evidence>
<evidence type="ECO:0000313" key="11">
    <source>
        <dbReference type="Proteomes" id="UP001153709"/>
    </source>
</evidence>
<sequence>MSNWKNFGSAKLLVPNLYLKSQYRNIAWFSKLPLADPDPIFGLLDSFLQDTSKQKVNLGVGAYRDDEGNPYVLQSVRKAELKIMCKSMNKEYAGMIGNQAFCRKAFDFAMGEGNEFSECGRTVFCHTIAGSGAISVAGGFLSKWFPHNKVIYICEPTWPNHHRILEHAGMTTKTYRYYNEKTLALDFEGMKDDLNKIPCKSIVLFHAAAHNPTGVDPTPKQWDEIVAICKERKFYIFVDFAYQGFGSGDPDMDAYPVRQFAKAGLGMAICQSFSKNMGLYGERAGLASFICKCPDEAKRVESQVKLIARSIYSNPSINGARIVLEILSDKKLKKLWLKELKQMASRIHWARKTLKEGMARAGSTLNWDHITNQIGMFSYTGIKGPAVKKLTKDYHIYMMENGRISISGINTKNVDYVCKAFHSVATHKK</sequence>
<evidence type="ECO:0000256" key="8">
    <source>
        <dbReference type="RuleBase" id="RU000480"/>
    </source>
</evidence>
<dbReference type="GO" id="GO:0030170">
    <property type="term" value="F:pyridoxal phosphate binding"/>
    <property type="evidence" value="ECO:0007669"/>
    <property type="project" value="InterPro"/>
</dbReference>
<comment type="miscellaneous">
    <text evidence="8">In eukaryotes there are cytoplasmic, mitochondrial and chloroplastic isozymes.</text>
</comment>
<dbReference type="Pfam" id="PF00155">
    <property type="entry name" value="Aminotran_1_2"/>
    <property type="match status" value="1"/>
</dbReference>
<dbReference type="OrthoDB" id="6752799at2759"/>
<name>A0A9N9T5S3_DIABA</name>
<protein>
    <recommendedName>
        <fullName evidence="8">Aspartate aminotransferase</fullName>
        <ecNumber evidence="8">2.6.1.1</ecNumber>
    </recommendedName>
</protein>
<dbReference type="CDD" id="cd00609">
    <property type="entry name" value="AAT_like"/>
    <property type="match status" value="1"/>
</dbReference>
<keyword evidence="11" id="KW-1185">Reference proteome</keyword>
<comment type="cofactor">
    <cofactor evidence="1">
        <name>pyridoxal 5'-phosphate</name>
        <dbReference type="ChEBI" id="CHEBI:597326"/>
    </cofactor>
</comment>
<evidence type="ECO:0000256" key="1">
    <source>
        <dbReference type="ARBA" id="ARBA00001933"/>
    </source>
</evidence>
<dbReference type="InterPro" id="IPR000796">
    <property type="entry name" value="Asp_trans"/>
</dbReference>
<dbReference type="InterPro" id="IPR015422">
    <property type="entry name" value="PyrdxlP-dep_Trfase_small"/>
</dbReference>
<dbReference type="PRINTS" id="PR00799">
    <property type="entry name" value="TRANSAMINASE"/>
</dbReference>
<dbReference type="EMBL" id="OU898281">
    <property type="protein sequence ID" value="CAG9836392.1"/>
    <property type="molecule type" value="Genomic_DNA"/>
</dbReference>
<dbReference type="InterPro" id="IPR015421">
    <property type="entry name" value="PyrdxlP-dep_Trfase_major"/>
</dbReference>
<evidence type="ECO:0000256" key="3">
    <source>
        <dbReference type="ARBA" id="ARBA00011738"/>
    </source>
</evidence>
<dbReference type="EC" id="2.6.1.1" evidence="8"/>
<dbReference type="Gene3D" id="3.90.1150.10">
    <property type="entry name" value="Aspartate Aminotransferase, domain 1"/>
    <property type="match status" value="1"/>
</dbReference>
<evidence type="ECO:0000256" key="2">
    <source>
        <dbReference type="ARBA" id="ARBA00007441"/>
    </source>
</evidence>
<dbReference type="GO" id="GO:0005739">
    <property type="term" value="C:mitochondrion"/>
    <property type="evidence" value="ECO:0007669"/>
    <property type="project" value="TreeGrafter"/>
</dbReference>
<gene>
    <name evidence="10" type="ORF">DIABBA_LOCUS9481</name>
</gene>
<dbReference type="GO" id="GO:0004069">
    <property type="term" value="F:L-aspartate:2-oxoglutarate aminotransferase activity"/>
    <property type="evidence" value="ECO:0007669"/>
    <property type="project" value="UniProtKB-EC"/>
</dbReference>
<keyword evidence="4 8" id="KW-0032">Aminotransferase</keyword>
<dbReference type="InterPro" id="IPR004838">
    <property type="entry name" value="NHTrfase_class1_PyrdxlP-BS"/>
</dbReference>
<dbReference type="PANTHER" id="PTHR11879:SF22">
    <property type="entry name" value="ASPARTATE AMINOTRANSFERASE, MITOCHONDRIAL"/>
    <property type="match status" value="1"/>
</dbReference>
<feature type="domain" description="Aminotransferase class I/classII large" evidence="9">
    <location>
        <begin position="54"/>
        <end position="421"/>
    </location>
</feature>
<dbReference type="GO" id="GO:0006533">
    <property type="term" value="P:L-aspartate catabolic process"/>
    <property type="evidence" value="ECO:0007669"/>
    <property type="project" value="TreeGrafter"/>
</dbReference>
<organism evidence="10 11">
    <name type="scientific">Diabrotica balteata</name>
    <name type="common">Banded cucumber beetle</name>
    <dbReference type="NCBI Taxonomy" id="107213"/>
    <lineage>
        <taxon>Eukaryota</taxon>
        <taxon>Metazoa</taxon>
        <taxon>Ecdysozoa</taxon>
        <taxon>Arthropoda</taxon>
        <taxon>Hexapoda</taxon>
        <taxon>Insecta</taxon>
        <taxon>Pterygota</taxon>
        <taxon>Neoptera</taxon>
        <taxon>Endopterygota</taxon>
        <taxon>Coleoptera</taxon>
        <taxon>Polyphaga</taxon>
        <taxon>Cucujiformia</taxon>
        <taxon>Chrysomeloidea</taxon>
        <taxon>Chrysomelidae</taxon>
        <taxon>Galerucinae</taxon>
        <taxon>Diabroticina</taxon>
        <taxon>Diabroticites</taxon>
        <taxon>Diabrotica</taxon>
    </lineage>
</organism>
<dbReference type="InterPro" id="IPR004839">
    <property type="entry name" value="Aminotransferase_I/II_large"/>
</dbReference>
<dbReference type="AlphaFoldDB" id="A0A9N9T5S3"/>
<dbReference type="SUPFAM" id="SSF53383">
    <property type="entry name" value="PLP-dependent transferases"/>
    <property type="match status" value="1"/>
</dbReference>
<dbReference type="PROSITE" id="PS00105">
    <property type="entry name" value="AA_TRANSFER_CLASS_1"/>
    <property type="match status" value="1"/>
</dbReference>
<accession>A0A9N9T5S3</accession>
<evidence type="ECO:0000256" key="5">
    <source>
        <dbReference type="ARBA" id="ARBA00022679"/>
    </source>
</evidence>
<dbReference type="NCBIfam" id="NF006719">
    <property type="entry name" value="PRK09257.1"/>
    <property type="match status" value="1"/>
</dbReference>
<comment type="subunit">
    <text evidence="3 8">Homodimer.</text>
</comment>